<dbReference type="Ensembl" id="ENSSTOT00000010179.3">
    <property type="protein sequence ID" value="ENSSTOP00000009132.3"/>
    <property type="gene ID" value="ENSSTOG00000010175.3"/>
</dbReference>
<protein>
    <submittedName>
        <fullName evidence="7">Retinoic acid receptor responder 1</fullName>
    </submittedName>
</protein>
<dbReference type="RefSeq" id="XP_005325765.1">
    <property type="nucleotide sequence ID" value="XM_005325708.4"/>
</dbReference>
<evidence type="ECO:0000256" key="2">
    <source>
        <dbReference type="ARBA" id="ARBA00022690"/>
    </source>
</evidence>
<comment type="similarity">
    <text evidence="1 4">Belongs to the protease inhibitor I47 (latexin) family.</text>
</comment>
<reference evidence="7" key="2">
    <citation type="submission" date="2025-08" db="UniProtKB">
        <authorList>
            <consortium name="Ensembl"/>
        </authorList>
    </citation>
    <scope>IDENTIFICATION</scope>
</reference>
<dbReference type="GeneID" id="101960870"/>
<evidence type="ECO:0000256" key="3">
    <source>
        <dbReference type="ARBA" id="ARBA00022737"/>
    </source>
</evidence>
<sequence>MQPRGQPPFAPQPGPARPYAAPWALLLLQLLLTLRGAAVPLQDPAVPLQGPRGTDSPAAPSWAMLQQAARVALHFFNFHSGSPSELQVLANVQTGGWQVDPQRGYHINLVFSTESYHLQDGKPRLGKCFARVFFQNQKPRPAITMTCTGLSEKNRTLQEDHLLYEQLKQMKDALTVGGIPDDYGYIDPSVRPIWDLAILGSSYVMWERTTQFSYYYPLQLSRVKQWKTSDHAIDFDYTVLLHEFPTQEIIPCHIHLIWYPGKPLKVKYRCEEIQTPVEASSGTEEGSAVAATEFSNF</sequence>
<reference evidence="8" key="1">
    <citation type="submission" date="2011-11" db="EMBL/GenBank/DDBJ databases">
        <title>The Draft Genome of Spermophilus tridecemlineatus.</title>
        <authorList>
            <consortium name="The Broad Institute Genome Assembly &amp; Analysis Group"/>
            <consortium name="Computational R&amp;D Group"/>
            <consortium name="and Sequencing Platform"/>
            <person name="Di Palma F."/>
            <person name="Alfoldi J."/>
            <person name="Johnson J."/>
            <person name="Berlin A."/>
            <person name="Gnerre S."/>
            <person name="Jaffe D."/>
            <person name="MacCallum I."/>
            <person name="Young S."/>
            <person name="Walker B.J."/>
            <person name="Lindblad-Toh K."/>
        </authorList>
    </citation>
    <scope>NUCLEOTIDE SEQUENCE [LARGE SCALE GENOMIC DNA]</scope>
</reference>
<keyword evidence="8" id="KW-1185">Reference proteome</keyword>
<name>I3MEZ7_ICTTR</name>
<dbReference type="AlphaFoldDB" id="I3MEZ7"/>
<evidence type="ECO:0000313" key="7">
    <source>
        <dbReference type="Ensembl" id="ENSSTOP00000009132.3"/>
    </source>
</evidence>
<evidence type="ECO:0000259" key="6">
    <source>
        <dbReference type="PROSITE" id="PS52033"/>
    </source>
</evidence>
<dbReference type="FunCoup" id="I3MEZ7">
    <property type="interactions" value="240"/>
</dbReference>
<dbReference type="InterPro" id="IPR046350">
    <property type="entry name" value="Cystatin_sf"/>
</dbReference>
<proteinExistence type="inferred from homology"/>
<organism evidence="7 8">
    <name type="scientific">Ictidomys tridecemlineatus</name>
    <name type="common">Thirteen-lined ground squirrel</name>
    <name type="synonym">Spermophilus tridecemlineatus</name>
    <dbReference type="NCBI Taxonomy" id="43179"/>
    <lineage>
        <taxon>Eukaryota</taxon>
        <taxon>Metazoa</taxon>
        <taxon>Chordata</taxon>
        <taxon>Craniata</taxon>
        <taxon>Vertebrata</taxon>
        <taxon>Euteleostomi</taxon>
        <taxon>Mammalia</taxon>
        <taxon>Eutheria</taxon>
        <taxon>Euarchontoglires</taxon>
        <taxon>Glires</taxon>
        <taxon>Rodentia</taxon>
        <taxon>Sciuromorpha</taxon>
        <taxon>Sciuridae</taxon>
        <taxon>Xerinae</taxon>
        <taxon>Marmotini</taxon>
        <taxon>Ictidomys</taxon>
    </lineage>
</organism>
<dbReference type="PANTHER" id="PTHR28591">
    <property type="entry name" value="LATEXIN"/>
    <property type="match status" value="1"/>
</dbReference>
<keyword evidence="5" id="KW-0732">Signal</keyword>
<dbReference type="PROSITE" id="PS52033">
    <property type="entry name" value="CYSTATIN_LXN"/>
    <property type="match status" value="2"/>
</dbReference>
<evidence type="ECO:0000256" key="4">
    <source>
        <dbReference type="PROSITE-ProRule" id="PRU01377"/>
    </source>
</evidence>
<feature type="chain" id="PRO_5011522643" evidence="5">
    <location>
        <begin position="39"/>
        <end position="297"/>
    </location>
</feature>
<dbReference type="InterPro" id="IPR009684">
    <property type="entry name" value="Latexin"/>
</dbReference>
<dbReference type="HOGENOM" id="CLU_083048_1_0_1"/>
<evidence type="ECO:0000256" key="1">
    <source>
        <dbReference type="ARBA" id="ARBA00010083"/>
    </source>
</evidence>
<reference evidence="7" key="3">
    <citation type="submission" date="2025-09" db="UniProtKB">
        <authorList>
            <consortium name="Ensembl"/>
        </authorList>
    </citation>
    <scope>IDENTIFICATION</scope>
</reference>
<feature type="domain" description="Cystatin LXN-type" evidence="6">
    <location>
        <begin position="175"/>
        <end position="278"/>
    </location>
</feature>
<dbReference type="STRING" id="43179.ENSSTOP00000009132"/>
<dbReference type="GeneTree" id="ENSGT00530000063813"/>
<dbReference type="FunFam" id="3.10.450.10:FF:000021">
    <property type="entry name" value="Retinoic acid receptor responder (tazarotene-induced) 1"/>
    <property type="match status" value="1"/>
</dbReference>
<dbReference type="GO" id="GO:0005615">
    <property type="term" value="C:extracellular space"/>
    <property type="evidence" value="ECO:0007669"/>
    <property type="project" value="TreeGrafter"/>
</dbReference>
<dbReference type="InterPro" id="IPR049897">
    <property type="entry name" value="CYSTATIN_LXN"/>
</dbReference>
<evidence type="ECO:0000313" key="8">
    <source>
        <dbReference type="Proteomes" id="UP000005215"/>
    </source>
</evidence>
<accession>I3MEZ7</accession>
<dbReference type="InParanoid" id="I3MEZ7"/>
<feature type="domain" description="Cystatin LXN-type" evidence="6">
    <location>
        <begin position="52"/>
        <end position="155"/>
    </location>
</feature>
<dbReference type="GO" id="GO:0008191">
    <property type="term" value="F:metalloendopeptidase inhibitor activity"/>
    <property type="evidence" value="ECO:0007669"/>
    <property type="project" value="UniProtKB-UniRule"/>
</dbReference>
<dbReference type="OrthoDB" id="9254763at2759"/>
<dbReference type="KEGG" id="iti:101960870"/>
<keyword evidence="3" id="KW-0677">Repeat</keyword>
<dbReference type="eggNOG" id="ENOG502S0TS">
    <property type="taxonomic scope" value="Eukaryota"/>
</dbReference>
<dbReference type="EMBL" id="AGTP01041092">
    <property type="status" value="NOT_ANNOTATED_CDS"/>
    <property type="molecule type" value="Genomic_DNA"/>
</dbReference>
<feature type="signal peptide" evidence="5">
    <location>
        <begin position="1"/>
        <end position="38"/>
    </location>
</feature>
<gene>
    <name evidence="7" type="primary">RARRES1</name>
</gene>
<dbReference type="CTD" id="5918"/>
<dbReference type="Proteomes" id="UP000005215">
    <property type="component" value="Unassembled WGS sequence"/>
</dbReference>
<dbReference type="Pfam" id="PF06907">
    <property type="entry name" value="LXN"/>
    <property type="match status" value="1"/>
</dbReference>
<dbReference type="PANTHER" id="PTHR28591:SF2">
    <property type="entry name" value="RETINOIC ACID RECEPTOR RESPONDER PROTEIN 1"/>
    <property type="match status" value="1"/>
</dbReference>
<dbReference type="Gene3D" id="3.10.450.10">
    <property type="match status" value="2"/>
</dbReference>
<dbReference type="EMBL" id="AGTP01041091">
    <property type="status" value="NOT_ANNOTATED_CDS"/>
    <property type="molecule type" value="Genomic_DNA"/>
</dbReference>
<dbReference type="SUPFAM" id="SSF54403">
    <property type="entry name" value="Cystatin/monellin"/>
    <property type="match status" value="2"/>
</dbReference>
<keyword evidence="2 4" id="KW-0646">Protease inhibitor</keyword>
<evidence type="ECO:0000256" key="5">
    <source>
        <dbReference type="SAM" id="SignalP"/>
    </source>
</evidence>